<dbReference type="PROSITE" id="PS50297">
    <property type="entry name" value="ANK_REP_REGION"/>
    <property type="match status" value="4"/>
</dbReference>
<feature type="repeat" description="ANK" evidence="3">
    <location>
        <begin position="438"/>
        <end position="470"/>
    </location>
</feature>
<sequence>MDKKVDYTDLAMSICSTTYQCLACFTRIEEIHDKELLVRVIHPAEEGTSIHGRLRSPFNLLGLRNNFKYWFEETGAMDLLDSLDEKLAETSHVSDTVVELLKVVLANMNRRKYPTSARWSWTLDGETSTARPDNLSEYPPLPEVVKIKARLKPNWPETLQRLNGVRCPFCTEELVLRRSYDDMLEFWTHHINTHVEPYPCLYPECATALKSFVHREDWVDHMELIHLKDWMQRVHTRSWYCDIGHKSPMVFEFEHQWSTYMLQPHPEYRQAPNPSNIRAYSARKQKYFPRDEFVCPLCEKVPEEAQKMLETGQNESGQVRKLVLDHFATELKSLSMMAVPSFDEVPYKTVDYDPKPVVPKSPTHVDFQDDTGRTALSFAAQAGDLEDIGKLFDRHADVELADTDGQTPLLWAAREGHEGAVKFLLDHGARTEAKDEPYGRTALSWAAANGHTGVARILRMKGADVNAAEDMNRTPLSFVAATTNEDLSWLLLDASPDLESSDHETLRTPLGWATSMNRLGNVELLLQYGADIESTEMSFITPLLVASAKGYPDTVRLLLEKGADTKASHPALEQAPLLVAAASGHEDVLRLLLTHGAKVEAKDYRGLTARDRAVKQGHAEIAKLLEANQG</sequence>
<accession>A0A420TEG6</accession>
<dbReference type="InterPro" id="IPR051631">
    <property type="entry name" value="Ankyrin-KH/SAM_domain"/>
</dbReference>
<evidence type="ECO:0000313" key="5">
    <source>
        <dbReference type="Proteomes" id="UP000283569"/>
    </source>
</evidence>
<dbReference type="PRINTS" id="PR01415">
    <property type="entry name" value="ANKYRIN"/>
</dbReference>
<evidence type="ECO:0000256" key="2">
    <source>
        <dbReference type="ARBA" id="ARBA00023043"/>
    </source>
</evidence>
<dbReference type="EMBL" id="MRDB01000020">
    <property type="protein sequence ID" value="RKL39942.1"/>
    <property type="molecule type" value="Genomic_DNA"/>
</dbReference>
<dbReference type="InterPro" id="IPR002110">
    <property type="entry name" value="Ankyrin_rpt"/>
</dbReference>
<feature type="repeat" description="ANK" evidence="3">
    <location>
        <begin position="404"/>
        <end position="436"/>
    </location>
</feature>
<proteinExistence type="predicted"/>
<reference evidence="4 5" key="1">
    <citation type="journal article" date="2018" name="Sci. Rep.">
        <title>Characterisation of pathogen-specific regions and novel effector candidates in Fusarium oxysporum f. sp. cepae.</title>
        <authorList>
            <person name="Armitage A.D."/>
            <person name="Taylor A."/>
            <person name="Sobczyk M.K."/>
            <person name="Baxter L."/>
            <person name="Greenfield B.P."/>
            <person name="Bates H.J."/>
            <person name="Wilson F."/>
            <person name="Jackson A.C."/>
            <person name="Ott S."/>
            <person name="Harrison R.J."/>
            <person name="Clarkson J.P."/>
        </authorList>
    </citation>
    <scope>NUCLEOTIDE SEQUENCE [LARGE SCALE GENOMIC DNA]</scope>
    <source>
        <strain evidence="4 5">Fp_A8</strain>
    </source>
</reference>
<dbReference type="SUPFAM" id="SSF48403">
    <property type="entry name" value="Ankyrin repeat"/>
    <property type="match status" value="1"/>
</dbReference>
<keyword evidence="1" id="KW-0677">Repeat</keyword>
<dbReference type="Proteomes" id="UP000283569">
    <property type="component" value="Unassembled WGS sequence"/>
</dbReference>
<feature type="repeat" description="ANK" evidence="3">
    <location>
        <begin position="538"/>
        <end position="570"/>
    </location>
</feature>
<keyword evidence="2 3" id="KW-0040">ANK repeat</keyword>
<feature type="repeat" description="ANK" evidence="3">
    <location>
        <begin position="371"/>
        <end position="403"/>
    </location>
</feature>
<name>A0A420TEG6_GIBIN</name>
<dbReference type="PANTHER" id="PTHR23206">
    <property type="entry name" value="MASK PROTEIN"/>
    <property type="match status" value="1"/>
</dbReference>
<evidence type="ECO:0000256" key="3">
    <source>
        <dbReference type="PROSITE-ProRule" id="PRU00023"/>
    </source>
</evidence>
<feature type="repeat" description="ANK" evidence="3">
    <location>
        <begin position="572"/>
        <end position="604"/>
    </location>
</feature>
<dbReference type="Pfam" id="PF12796">
    <property type="entry name" value="Ank_2"/>
    <property type="match status" value="2"/>
</dbReference>
<dbReference type="AlphaFoldDB" id="A0A420TEG6"/>
<dbReference type="PROSITE" id="PS50088">
    <property type="entry name" value="ANK_REPEAT"/>
    <property type="match status" value="6"/>
</dbReference>
<feature type="repeat" description="ANK" evidence="3">
    <location>
        <begin position="505"/>
        <end position="537"/>
    </location>
</feature>
<protein>
    <submittedName>
        <fullName evidence="4">Uncharacterized protein</fullName>
    </submittedName>
</protein>
<gene>
    <name evidence="4" type="ORF">BFJ72_g6671</name>
</gene>
<dbReference type="SMART" id="SM00248">
    <property type="entry name" value="ANK"/>
    <property type="match status" value="7"/>
</dbReference>
<dbReference type="Gene3D" id="1.25.40.20">
    <property type="entry name" value="Ankyrin repeat-containing domain"/>
    <property type="match status" value="3"/>
</dbReference>
<evidence type="ECO:0000256" key="1">
    <source>
        <dbReference type="ARBA" id="ARBA00022737"/>
    </source>
</evidence>
<comment type="caution">
    <text evidence="4">The sequence shown here is derived from an EMBL/GenBank/DDBJ whole genome shotgun (WGS) entry which is preliminary data.</text>
</comment>
<dbReference type="PANTHER" id="PTHR23206:SF7">
    <property type="entry name" value="PROTEIN KINASE DOMAIN-CONTAINING PROTEIN"/>
    <property type="match status" value="1"/>
</dbReference>
<evidence type="ECO:0000313" key="4">
    <source>
        <dbReference type="EMBL" id="RKL39942.1"/>
    </source>
</evidence>
<dbReference type="GO" id="GO:0005737">
    <property type="term" value="C:cytoplasm"/>
    <property type="evidence" value="ECO:0007669"/>
    <property type="project" value="TreeGrafter"/>
</dbReference>
<organism evidence="4 5">
    <name type="scientific">Gibberella intermedia</name>
    <name type="common">Bulb rot disease fungus</name>
    <name type="synonym">Fusarium proliferatum</name>
    <dbReference type="NCBI Taxonomy" id="948311"/>
    <lineage>
        <taxon>Eukaryota</taxon>
        <taxon>Fungi</taxon>
        <taxon>Dikarya</taxon>
        <taxon>Ascomycota</taxon>
        <taxon>Pezizomycotina</taxon>
        <taxon>Sordariomycetes</taxon>
        <taxon>Hypocreomycetidae</taxon>
        <taxon>Hypocreales</taxon>
        <taxon>Nectriaceae</taxon>
        <taxon>Fusarium</taxon>
        <taxon>Fusarium fujikuroi species complex</taxon>
    </lineage>
</organism>
<dbReference type="InterPro" id="IPR036770">
    <property type="entry name" value="Ankyrin_rpt-contain_sf"/>
</dbReference>